<organism evidence="1 2">
    <name type="scientific">Microthlaspi erraticum</name>
    <dbReference type="NCBI Taxonomy" id="1685480"/>
    <lineage>
        <taxon>Eukaryota</taxon>
        <taxon>Viridiplantae</taxon>
        <taxon>Streptophyta</taxon>
        <taxon>Embryophyta</taxon>
        <taxon>Tracheophyta</taxon>
        <taxon>Spermatophyta</taxon>
        <taxon>Magnoliopsida</taxon>
        <taxon>eudicotyledons</taxon>
        <taxon>Gunneridae</taxon>
        <taxon>Pentapetalae</taxon>
        <taxon>rosids</taxon>
        <taxon>malvids</taxon>
        <taxon>Brassicales</taxon>
        <taxon>Brassicaceae</taxon>
        <taxon>Coluteocarpeae</taxon>
        <taxon>Microthlaspi</taxon>
    </lineage>
</organism>
<evidence type="ECO:0000313" key="2">
    <source>
        <dbReference type="Proteomes" id="UP000467841"/>
    </source>
</evidence>
<name>A0A6D2HLR1_9BRAS</name>
<comment type="caution">
    <text evidence="1">The sequence shown here is derived from an EMBL/GenBank/DDBJ whole genome shotgun (WGS) entry which is preliminary data.</text>
</comment>
<accession>A0A6D2HLR1</accession>
<reference evidence="1" key="1">
    <citation type="submission" date="2020-01" db="EMBL/GenBank/DDBJ databases">
        <authorList>
            <person name="Mishra B."/>
        </authorList>
    </citation>
    <scope>NUCLEOTIDE SEQUENCE [LARGE SCALE GENOMIC DNA]</scope>
</reference>
<dbReference type="AlphaFoldDB" id="A0A6D2HLR1"/>
<dbReference type="Proteomes" id="UP000467841">
    <property type="component" value="Unassembled WGS sequence"/>
</dbReference>
<sequence>MTTGNISLRVGVPISSRICLALLLNSHVFDHVTFEHQAHNSPRSFLLTSLRGVKCFTKIGVSVSLSVVNFQSD</sequence>
<keyword evidence="2" id="KW-1185">Reference proteome</keyword>
<evidence type="ECO:0000313" key="1">
    <source>
        <dbReference type="EMBL" id="CAA7016918.1"/>
    </source>
</evidence>
<proteinExistence type="predicted"/>
<dbReference type="EMBL" id="CACVBM020000266">
    <property type="protein sequence ID" value="CAA7016918.1"/>
    <property type="molecule type" value="Genomic_DNA"/>
</dbReference>
<gene>
    <name evidence="1" type="ORF">MERR_LOCUS4153</name>
</gene>
<protein>
    <submittedName>
        <fullName evidence="1">Uncharacterized protein</fullName>
    </submittedName>
</protein>